<comment type="caution">
    <text evidence="1">The sequence shown here is derived from an EMBL/GenBank/DDBJ whole genome shotgun (WGS) entry which is preliminary data.</text>
</comment>
<dbReference type="EMBL" id="JAIZAY010000002">
    <property type="protein sequence ID" value="KAJ8047858.1"/>
    <property type="molecule type" value="Genomic_DNA"/>
</dbReference>
<gene>
    <name evidence="1" type="ORF">HOLleu_06977</name>
</gene>
<keyword evidence="2" id="KW-1185">Reference proteome</keyword>
<proteinExistence type="predicted"/>
<evidence type="ECO:0000313" key="2">
    <source>
        <dbReference type="Proteomes" id="UP001152320"/>
    </source>
</evidence>
<accession>A0A9Q1CN93</accession>
<dbReference type="AlphaFoldDB" id="A0A9Q1CN93"/>
<reference evidence="1" key="1">
    <citation type="submission" date="2021-10" db="EMBL/GenBank/DDBJ databases">
        <title>Tropical sea cucumber genome reveals ecological adaptation and Cuvierian tubules defense mechanism.</title>
        <authorList>
            <person name="Chen T."/>
        </authorList>
    </citation>
    <scope>NUCLEOTIDE SEQUENCE</scope>
    <source>
        <strain evidence="1">Nanhai2018</strain>
        <tissue evidence="1">Muscle</tissue>
    </source>
</reference>
<name>A0A9Q1CN93_HOLLE</name>
<dbReference type="Proteomes" id="UP001152320">
    <property type="component" value="Chromosome 2"/>
</dbReference>
<evidence type="ECO:0000313" key="1">
    <source>
        <dbReference type="EMBL" id="KAJ8047858.1"/>
    </source>
</evidence>
<sequence length="70" mass="7663">MTFINLPSNIFQKIEEVVPRSLPCGCSANCHVTSQMSRAVYGCGFPSPYPPLIGQPSLPIHLYSLSHRAC</sequence>
<organism evidence="1 2">
    <name type="scientific">Holothuria leucospilota</name>
    <name type="common">Black long sea cucumber</name>
    <name type="synonym">Mertensiothuria leucospilota</name>
    <dbReference type="NCBI Taxonomy" id="206669"/>
    <lineage>
        <taxon>Eukaryota</taxon>
        <taxon>Metazoa</taxon>
        <taxon>Echinodermata</taxon>
        <taxon>Eleutherozoa</taxon>
        <taxon>Echinozoa</taxon>
        <taxon>Holothuroidea</taxon>
        <taxon>Aspidochirotacea</taxon>
        <taxon>Aspidochirotida</taxon>
        <taxon>Holothuriidae</taxon>
        <taxon>Holothuria</taxon>
    </lineage>
</organism>
<protein>
    <submittedName>
        <fullName evidence="1">Uncharacterized protein</fullName>
    </submittedName>
</protein>